<dbReference type="InterPro" id="IPR046357">
    <property type="entry name" value="PPIase_dom_sf"/>
</dbReference>
<dbReference type="EC" id="5.2.1.8" evidence="2 5"/>
<dbReference type="SUPFAM" id="SSF54534">
    <property type="entry name" value="FKBP-like"/>
    <property type="match status" value="1"/>
</dbReference>
<dbReference type="PANTHER" id="PTHR45779:SF7">
    <property type="entry name" value="PEPTIDYLPROLYL ISOMERASE"/>
    <property type="match status" value="1"/>
</dbReference>
<proteinExistence type="predicted"/>
<dbReference type="InterPro" id="IPR011990">
    <property type="entry name" value="TPR-like_helical_dom_sf"/>
</dbReference>
<dbReference type="InterPro" id="IPR001179">
    <property type="entry name" value="PPIase_FKBP_dom"/>
</dbReference>
<evidence type="ECO:0000256" key="2">
    <source>
        <dbReference type="ARBA" id="ARBA00013194"/>
    </source>
</evidence>
<dbReference type="OrthoDB" id="1902587at2759"/>
<evidence type="ECO:0000259" key="6">
    <source>
        <dbReference type="PROSITE" id="PS50059"/>
    </source>
</evidence>
<keyword evidence="4 5" id="KW-0413">Isomerase</keyword>
<feature type="non-terminal residue" evidence="7">
    <location>
        <position position="269"/>
    </location>
</feature>
<dbReference type="PANTHER" id="PTHR45779">
    <property type="entry name" value="PEPTIDYLPROLYL ISOMERASE"/>
    <property type="match status" value="1"/>
</dbReference>
<evidence type="ECO:0000256" key="1">
    <source>
        <dbReference type="ARBA" id="ARBA00000971"/>
    </source>
</evidence>
<dbReference type="Proteomes" id="UP000265618">
    <property type="component" value="Unassembled WGS sequence"/>
</dbReference>
<sequence>VSVHYTGTLNDDARTQFDSSIPRGSPFSFTAGVGQVIQGWDRGVVGMTVGTKADLLIHPEAGYGARGSPPTIPGGAVLRFEIEVLDLEEDEPSYPVDPEARRAVVAELKAEADGYFRDGAFRKAVTKYQWAINCTSGSYETDHKKKAADKRVEAVLNSNLAACCLETKQYAKGVNAAAAGTKCLEDRDMELSLVMGEEEEEEGAQLPLLFKILVRKANALEGMGHVEEAIEVYNAALAIKTSKKVVRSRDACAKILAKRVKQKKTMYKY</sequence>
<protein>
    <recommendedName>
        <fullName evidence="2 5">peptidylprolyl isomerase</fullName>
        <ecNumber evidence="2 5">5.2.1.8</ecNumber>
    </recommendedName>
</protein>
<dbReference type="GO" id="GO:0003755">
    <property type="term" value="F:peptidyl-prolyl cis-trans isomerase activity"/>
    <property type="evidence" value="ECO:0007669"/>
    <property type="project" value="UniProtKB-KW"/>
</dbReference>
<dbReference type="Pfam" id="PF00254">
    <property type="entry name" value="FKBP_C"/>
    <property type="match status" value="1"/>
</dbReference>
<evidence type="ECO:0000313" key="7">
    <source>
        <dbReference type="EMBL" id="GIQ87012.1"/>
    </source>
</evidence>
<evidence type="ECO:0000256" key="3">
    <source>
        <dbReference type="ARBA" id="ARBA00023110"/>
    </source>
</evidence>
<organism evidence="7 8">
    <name type="scientific">Kipferlia bialata</name>
    <dbReference type="NCBI Taxonomy" id="797122"/>
    <lineage>
        <taxon>Eukaryota</taxon>
        <taxon>Metamonada</taxon>
        <taxon>Carpediemonas-like organisms</taxon>
        <taxon>Kipferlia</taxon>
    </lineage>
</organism>
<name>A0A9K3GL80_9EUKA</name>
<dbReference type="EMBL" id="BDIP01002914">
    <property type="protein sequence ID" value="GIQ87012.1"/>
    <property type="molecule type" value="Genomic_DNA"/>
</dbReference>
<evidence type="ECO:0000256" key="5">
    <source>
        <dbReference type="PROSITE-ProRule" id="PRU00277"/>
    </source>
</evidence>
<reference evidence="7 8" key="1">
    <citation type="journal article" date="2018" name="PLoS ONE">
        <title>The draft genome of Kipferlia bialata reveals reductive genome evolution in fornicate parasites.</title>
        <authorList>
            <person name="Tanifuji G."/>
            <person name="Takabayashi S."/>
            <person name="Kume K."/>
            <person name="Takagi M."/>
            <person name="Nakayama T."/>
            <person name="Kamikawa R."/>
            <person name="Inagaki Y."/>
            <person name="Hashimoto T."/>
        </authorList>
    </citation>
    <scope>NUCLEOTIDE SEQUENCE [LARGE SCALE GENOMIC DNA]</scope>
    <source>
        <strain evidence="7">NY0173</strain>
    </source>
</reference>
<feature type="non-terminal residue" evidence="7">
    <location>
        <position position="1"/>
    </location>
</feature>
<keyword evidence="8" id="KW-1185">Reference proteome</keyword>
<gene>
    <name evidence="7" type="ORF">KIPB_008968</name>
</gene>
<feature type="domain" description="PPIase FKBP-type" evidence="6">
    <location>
        <begin position="1"/>
        <end position="88"/>
    </location>
</feature>
<keyword evidence="3 5" id="KW-0697">Rotamase</keyword>
<comment type="caution">
    <text evidence="7">The sequence shown here is derived from an EMBL/GenBank/DDBJ whole genome shotgun (WGS) entry which is preliminary data.</text>
</comment>
<evidence type="ECO:0000256" key="4">
    <source>
        <dbReference type="ARBA" id="ARBA00023235"/>
    </source>
</evidence>
<evidence type="ECO:0000313" key="8">
    <source>
        <dbReference type="Proteomes" id="UP000265618"/>
    </source>
</evidence>
<dbReference type="Gene3D" id="3.10.50.40">
    <property type="match status" value="1"/>
</dbReference>
<dbReference type="AlphaFoldDB" id="A0A9K3GL80"/>
<accession>A0A9K3GL80</accession>
<dbReference type="GO" id="GO:0005783">
    <property type="term" value="C:endoplasmic reticulum"/>
    <property type="evidence" value="ECO:0007669"/>
    <property type="project" value="TreeGrafter"/>
</dbReference>
<dbReference type="PROSITE" id="PS50059">
    <property type="entry name" value="FKBP_PPIASE"/>
    <property type="match status" value="1"/>
</dbReference>
<dbReference type="Gene3D" id="1.25.40.10">
    <property type="entry name" value="Tetratricopeptide repeat domain"/>
    <property type="match status" value="1"/>
</dbReference>
<dbReference type="SUPFAM" id="SSF48452">
    <property type="entry name" value="TPR-like"/>
    <property type="match status" value="1"/>
</dbReference>
<dbReference type="InterPro" id="IPR044609">
    <property type="entry name" value="FKBP2/11"/>
</dbReference>
<comment type="catalytic activity">
    <reaction evidence="1 5">
        <text>[protein]-peptidylproline (omega=180) = [protein]-peptidylproline (omega=0)</text>
        <dbReference type="Rhea" id="RHEA:16237"/>
        <dbReference type="Rhea" id="RHEA-COMP:10747"/>
        <dbReference type="Rhea" id="RHEA-COMP:10748"/>
        <dbReference type="ChEBI" id="CHEBI:83833"/>
        <dbReference type="ChEBI" id="CHEBI:83834"/>
        <dbReference type="EC" id="5.2.1.8"/>
    </reaction>
</comment>